<sequence>MFIDFREWLVGSPRWGWETKEERSMGLGRFAVGPGEGRSVYIGGLEAVYKLSGEETGGAFSVVEHPVEPGVLAAPPHTHRDEDEFSFVLEGEIGVRIGEEEFVAGPGTYVLKPRGVPHAFWNPGPGRARFVEIISPPGFERYFAELAELVYEADPEDPDFAESIGTLGARYGLTFHMEGVPDLLERHGLTFE</sequence>
<dbReference type="PANTHER" id="PTHR36440:SF1">
    <property type="entry name" value="PUTATIVE (AFU_ORTHOLOGUE AFUA_8G07350)-RELATED"/>
    <property type="match status" value="1"/>
</dbReference>
<dbReference type="InterPro" id="IPR013096">
    <property type="entry name" value="Cupin_2"/>
</dbReference>
<dbReference type="InterPro" id="IPR011051">
    <property type="entry name" value="RmlC_Cupin_sf"/>
</dbReference>
<dbReference type="PANTHER" id="PTHR36440">
    <property type="entry name" value="PUTATIVE (AFU_ORTHOLOGUE AFUA_8G07350)-RELATED"/>
    <property type="match status" value="1"/>
</dbReference>
<dbReference type="Pfam" id="PF07883">
    <property type="entry name" value="Cupin_2"/>
    <property type="match status" value="1"/>
</dbReference>
<proteinExistence type="predicted"/>
<organism evidence="2">
    <name type="scientific">uncultured Rubrobacteraceae bacterium</name>
    <dbReference type="NCBI Taxonomy" id="349277"/>
    <lineage>
        <taxon>Bacteria</taxon>
        <taxon>Bacillati</taxon>
        <taxon>Actinomycetota</taxon>
        <taxon>Rubrobacteria</taxon>
        <taxon>Rubrobacterales</taxon>
        <taxon>Rubrobacteraceae</taxon>
        <taxon>environmental samples</taxon>
    </lineage>
</organism>
<dbReference type="SUPFAM" id="SSF51182">
    <property type="entry name" value="RmlC-like cupins"/>
    <property type="match status" value="1"/>
</dbReference>
<dbReference type="EMBL" id="CADCVM010000415">
    <property type="protein sequence ID" value="CAA9522893.1"/>
    <property type="molecule type" value="Genomic_DNA"/>
</dbReference>
<dbReference type="InterPro" id="IPR014710">
    <property type="entry name" value="RmlC-like_jellyroll"/>
</dbReference>
<reference evidence="2" key="1">
    <citation type="submission" date="2020-02" db="EMBL/GenBank/DDBJ databases">
        <authorList>
            <person name="Meier V. D."/>
        </authorList>
    </citation>
    <scope>NUCLEOTIDE SEQUENCE</scope>
    <source>
        <strain evidence="2">AVDCRST_MAG05</strain>
    </source>
</reference>
<protein>
    <recommendedName>
        <fullName evidence="1">Cupin type-2 domain-containing protein</fullName>
    </recommendedName>
</protein>
<dbReference type="Gene3D" id="2.60.120.10">
    <property type="entry name" value="Jelly Rolls"/>
    <property type="match status" value="1"/>
</dbReference>
<evidence type="ECO:0000313" key="2">
    <source>
        <dbReference type="EMBL" id="CAA9522893.1"/>
    </source>
</evidence>
<evidence type="ECO:0000259" key="1">
    <source>
        <dbReference type="Pfam" id="PF07883"/>
    </source>
</evidence>
<dbReference type="AlphaFoldDB" id="A0A6J4TG44"/>
<name>A0A6J4TG44_9ACTN</name>
<dbReference type="InterPro" id="IPR053146">
    <property type="entry name" value="QDO-like"/>
</dbReference>
<feature type="domain" description="Cupin type-2" evidence="1">
    <location>
        <begin position="67"/>
        <end position="133"/>
    </location>
</feature>
<gene>
    <name evidence="2" type="ORF">AVDCRST_MAG05-3735</name>
</gene>
<accession>A0A6J4TG44</accession>